<dbReference type="Pfam" id="PF13441">
    <property type="entry name" value="Gly-zipper_YMGG"/>
    <property type="match status" value="1"/>
</dbReference>
<dbReference type="Proteomes" id="UP000321513">
    <property type="component" value="Unassembled WGS sequence"/>
</dbReference>
<feature type="signal peptide" evidence="2">
    <location>
        <begin position="1"/>
        <end position="32"/>
    </location>
</feature>
<dbReference type="EMBL" id="BJYT01000005">
    <property type="protein sequence ID" value="GEO09076.1"/>
    <property type="molecule type" value="Genomic_DNA"/>
</dbReference>
<keyword evidence="2" id="KW-0732">Signal</keyword>
<feature type="region of interest" description="Disordered" evidence="1">
    <location>
        <begin position="99"/>
        <end position="196"/>
    </location>
</feature>
<comment type="caution">
    <text evidence="4">The sequence shown here is derived from an EMBL/GenBank/DDBJ whole genome shotgun (WGS) entry which is preliminary data.</text>
</comment>
<protein>
    <recommendedName>
        <fullName evidence="3">YMGG-like Gly-zipper domain-containing protein</fullName>
    </recommendedName>
</protein>
<name>A0A512BAT2_9BACT</name>
<evidence type="ECO:0000313" key="4">
    <source>
        <dbReference type="EMBL" id="GEO09076.1"/>
    </source>
</evidence>
<gene>
    <name evidence="4" type="ORF">SAE01_15720</name>
</gene>
<reference evidence="4 5" key="1">
    <citation type="submission" date="2019-07" db="EMBL/GenBank/DDBJ databases">
        <title>Whole genome shotgun sequence of Segetibacter aerophilus NBRC 106135.</title>
        <authorList>
            <person name="Hosoyama A."/>
            <person name="Uohara A."/>
            <person name="Ohji S."/>
            <person name="Ichikawa N."/>
        </authorList>
    </citation>
    <scope>NUCLEOTIDE SEQUENCE [LARGE SCALE GENOMIC DNA]</scope>
    <source>
        <strain evidence="4 5">NBRC 106135</strain>
    </source>
</reference>
<evidence type="ECO:0000313" key="5">
    <source>
        <dbReference type="Proteomes" id="UP000321513"/>
    </source>
</evidence>
<sequence length="243" mass="24928">MKNNLSIKTFTMKKTILSIAIAAIFASCSDKAGETTTTKTVSSTDTIGLSDYKEWKQKQEVASQQTYTSPGVEEMPAEAEPTPALEVEKPKTVIIYRDAPAKPRVAKASRPASRPVYKAPEESENAEVAKTPKPVSTGTKREPYGRGTGTTGTEGTAGSGTASSDEGSGDVAGTSSTPAEVPAKKEGGWSKAAKGGAIGGASGAVIGAVISKNKTKGAVIGGIVGAAGGYIFGKKQDKKVEKQ</sequence>
<dbReference type="PROSITE" id="PS51257">
    <property type="entry name" value="PROKAR_LIPOPROTEIN"/>
    <property type="match status" value="1"/>
</dbReference>
<evidence type="ECO:0000256" key="2">
    <source>
        <dbReference type="SAM" id="SignalP"/>
    </source>
</evidence>
<evidence type="ECO:0000256" key="1">
    <source>
        <dbReference type="SAM" id="MobiDB-lite"/>
    </source>
</evidence>
<evidence type="ECO:0000259" key="3">
    <source>
        <dbReference type="Pfam" id="PF13441"/>
    </source>
</evidence>
<dbReference type="InterPro" id="IPR027367">
    <property type="entry name" value="Gly-zipper_YMGG"/>
</dbReference>
<accession>A0A512BAT2</accession>
<feature type="compositionally biased region" description="Gly residues" evidence="1">
    <location>
        <begin position="146"/>
        <end position="158"/>
    </location>
</feature>
<feature type="region of interest" description="Disordered" evidence="1">
    <location>
        <begin position="61"/>
        <end position="86"/>
    </location>
</feature>
<feature type="domain" description="YMGG-like Gly-zipper" evidence="3">
    <location>
        <begin position="191"/>
        <end position="233"/>
    </location>
</feature>
<organism evidence="4 5">
    <name type="scientific">Segetibacter aerophilus</name>
    <dbReference type="NCBI Taxonomy" id="670293"/>
    <lineage>
        <taxon>Bacteria</taxon>
        <taxon>Pseudomonadati</taxon>
        <taxon>Bacteroidota</taxon>
        <taxon>Chitinophagia</taxon>
        <taxon>Chitinophagales</taxon>
        <taxon>Chitinophagaceae</taxon>
        <taxon>Segetibacter</taxon>
    </lineage>
</organism>
<feature type="chain" id="PRO_5021991802" description="YMGG-like Gly-zipper domain-containing protein" evidence="2">
    <location>
        <begin position="33"/>
        <end position="243"/>
    </location>
</feature>
<proteinExistence type="predicted"/>
<dbReference type="AlphaFoldDB" id="A0A512BAT2"/>
<keyword evidence="5" id="KW-1185">Reference proteome</keyword>